<sequence length="279" mass="29846">MHVRSFLITLLLATTGTAEDSKSHSVQSQCQQIRKLEWIVSLASNMTELQELTRNNTAKITEIQADASAASSKLTTLRSNATIVSECAVINAASEQEDQCFETFELQSFIAFAGNATAVAEKTGNNATRIAAIQGRVSDASSQLKTLMSNSTLQAACPAILQKEECKSVMRIENFISKAGNQTVLDQVTKGNSTLVNEIKEEVKKAEKQLEDVRGNKTFVDACMKMGIDLGKGKGMISAAATNQTATSGKSVAVDVNVGRVQVVMLSTILVVAAGMFML</sequence>
<evidence type="ECO:0008006" key="4">
    <source>
        <dbReference type="Google" id="ProtNLM"/>
    </source>
</evidence>
<name>A0A1E1KQS8_9HELO</name>
<dbReference type="EMBL" id="FJUW01000019">
    <property type="protein sequence ID" value="CZT00357.1"/>
    <property type="molecule type" value="Genomic_DNA"/>
</dbReference>
<evidence type="ECO:0000256" key="1">
    <source>
        <dbReference type="SAM" id="SignalP"/>
    </source>
</evidence>
<keyword evidence="3" id="KW-1185">Reference proteome</keyword>
<reference evidence="3" key="1">
    <citation type="submission" date="2016-03" db="EMBL/GenBank/DDBJ databases">
        <authorList>
            <person name="Ploux O."/>
        </authorList>
    </citation>
    <scope>NUCLEOTIDE SEQUENCE [LARGE SCALE GENOMIC DNA]</scope>
    <source>
        <strain evidence="3">UK7</strain>
    </source>
</reference>
<dbReference type="AlphaFoldDB" id="A0A1E1KQS8"/>
<evidence type="ECO:0000313" key="3">
    <source>
        <dbReference type="Proteomes" id="UP000178129"/>
    </source>
</evidence>
<dbReference type="Proteomes" id="UP000178129">
    <property type="component" value="Unassembled WGS sequence"/>
</dbReference>
<keyword evidence="1" id="KW-0732">Signal</keyword>
<comment type="caution">
    <text evidence="2">The sequence shown here is derived from an EMBL/GenBank/DDBJ whole genome shotgun (WGS) entry which is preliminary data.</text>
</comment>
<feature type="chain" id="PRO_5009446253" description="Fungal N-terminal domain-containing protein" evidence="1">
    <location>
        <begin position="19"/>
        <end position="279"/>
    </location>
</feature>
<accession>A0A1E1KQS8</accession>
<evidence type="ECO:0000313" key="2">
    <source>
        <dbReference type="EMBL" id="CZT00357.1"/>
    </source>
</evidence>
<organism evidence="2 3">
    <name type="scientific">Rhynchosporium graminicola</name>
    <dbReference type="NCBI Taxonomy" id="2792576"/>
    <lineage>
        <taxon>Eukaryota</taxon>
        <taxon>Fungi</taxon>
        <taxon>Dikarya</taxon>
        <taxon>Ascomycota</taxon>
        <taxon>Pezizomycotina</taxon>
        <taxon>Leotiomycetes</taxon>
        <taxon>Helotiales</taxon>
        <taxon>Ploettnerulaceae</taxon>
        <taxon>Rhynchosporium</taxon>
    </lineage>
</organism>
<protein>
    <recommendedName>
        <fullName evidence="4">Fungal N-terminal domain-containing protein</fullName>
    </recommendedName>
</protein>
<proteinExistence type="predicted"/>
<feature type="signal peptide" evidence="1">
    <location>
        <begin position="1"/>
        <end position="18"/>
    </location>
</feature>
<dbReference type="InParanoid" id="A0A1E1KQS8"/>
<gene>
    <name evidence="2" type="ORF">RCO7_08297</name>
</gene>